<dbReference type="InterPro" id="IPR011009">
    <property type="entry name" value="Kinase-like_dom_sf"/>
</dbReference>
<feature type="compositionally biased region" description="Low complexity" evidence="10">
    <location>
        <begin position="118"/>
        <end position="142"/>
    </location>
</feature>
<feature type="transmembrane region" description="Helical" evidence="11">
    <location>
        <begin position="805"/>
        <end position="827"/>
    </location>
</feature>
<evidence type="ECO:0000313" key="14">
    <source>
        <dbReference type="Proteomes" id="UP000265618"/>
    </source>
</evidence>
<dbReference type="Gene3D" id="3.30.200.20">
    <property type="entry name" value="Phosphorylase Kinase, domain 1"/>
    <property type="match status" value="1"/>
</dbReference>
<dbReference type="Gene3D" id="1.20.1070.10">
    <property type="entry name" value="Rhodopsin 7-helix transmembrane proteins"/>
    <property type="match status" value="1"/>
</dbReference>
<dbReference type="GO" id="GO:0034501">
    <property type="term" value="P:protein localization to kinetochore"/>
    <property type="evidence" value="ECO:0007669"/>
    <property type="project" value="TreeGrafter"/>
</dbReference>
<evidence type="ECO:0000256" key="4">
    <source>
        <dbReference type="ARBA" id="ARBA00022692"/>
    </source>
</evidence>
<feature type="transmembrane region" description="Helical" evidence="11">
    <location>
        <begin position="674"/>
        <end position="695"/>
    </location>
</feature>
<keyword evidence="14" id="KW-1185">Reference proteome</keyword>
<dbReference type="GO" id="GO:0000776">
    <property type="term" value="C:kinetochore"/>
    <property type="evidence" value="ECO:0007669"/>
    <property type="project" value="TreeGrafter"/>
</dbReference>
<feature type="region of interest" description="Disordered" evidence="10">
    <location>
        <begin position="1"/>
        <end position="34"/>
    </location>
</feature>
<evidence type="ECO:0000256" key="9">
    <source>
        <dbReference type="ARBA" id="ARBA00023136"/>
    </source>
</evidence>
<keyword evidence="7" id="KW-0067">ATP-binding</keyword>
<dbReference type="EMBL" id="BDIP01001146">
    <property type="protein sequence ID" value="GIQ83701.1"/>
    <property type="molecule type" value="Genomic_DNA"/>
</dbReference>
<feature type="transmembrane region" description="Helical" evidence="11">
    <location>
        <begin position="764"/>
        <end position="785"/>
    </location>
</feature>
<evidence type="ECO:0000313" key="13">
    <source>
        <dbReference type="EMBL" id="GIQ83701.1"/>
    </source>
</evidence>
<dbReference type="GO" id="GO:0016020">
    <property type="term" value="C:membrane"/>
    <property type="evidence" value="ECO:0007669"/>
    <property type="project" value="UniProtKB-SubCell"/>
</dbReference>
<dbReference type="GO" id="GO:0004712">
    <property type="term" value="F:protein serine/threonine/tyrosine kinase activity"/>
    <property type="evidence" value="ECO:0007669"/>
    <property type="project" value="TreeGrafter"/>
</dbReference>
<evidence type="ECO:0000256" key="2">
    <source>
        <dbReference type="ARBA" id="ARBA00022527"/>
    </source>
</evidence>
<keyword evidence="2" id="KW-0723">Serine/threonine-protein kinase</keyword>
<evidence type="ECO:0000256" key="7">
    <source>
        <dbReference type="ARBA" id="ARBA00022840"/>
    </source>
</evidence>
<accession>A0A9K3CV06</accession>
<dbReference type="GO" id="GO:0007059">
    <property type="term" value="P:chromosome segregation"/>
    <property type="evidence" value="ECO:0007669"/>
    <property type="project" value="TreeGrafter"/>
</dbReference>
<keyword evidence="5" id="KW-0547">Nucleotide-binding</keyword>
<keyword evidence="6" id="KW-0418">Kinase</keyword>
<dbReference type="PANTHER" id="PTHR22974">
    <property type="entry name" value="MIXED LINEAGE PROTEIN KINASE"/>
    <property type="match status" value="1"/>
</dbReference>
<feature type="transmembrane region" description="Helical" evidence="11">
    <location>
        <begin position="640"/>
        <end position="662"/>
    </location>
</feature>
<feature type="compositionally biased region" description="Low complexity" evidence="10">
    <location>
        <begin position="425"/>
        <end position="437"/>
    </location>
</feature>
<dbReference type="AlphaFoldDB" id="A0A9K3CV06"/>
<keyword evidence="9 11" id="KW-0472">Membrane</keyword>
<evidence type="ECO:0000256" key="5">
    <source>
        <dbReference type="ARBA" id="ARBA00022741"/>
    </source>
</evidence>
<evidence type="ECO:0000256" key="3">
    <source>
        <dbReference type="ARBA" id="ARBA00022679"/>
    </source>
</evidence>
<dbReference type="GO" id="GO:0033316">
    <property type="term" value="P:meiotic spindle assembly checkpoint signaling"/>
    <property type="evidence" value="ECO:0007669"/>
    <property type="project" value="TreeGrafter"/>
</dbReference>
<feature type="compositionally biased region" description="Basic and acidic residues" evidence="10">
    <location>
        <begin position="327"/>
        <end position="350"/>
    </location>
</feature>
<feature type="compositionally biased region" description="Basic and acidic residues" evidence="10">
    <location>
        <begin position="368"/>
        <end position="386"/>
    </location>
</feature>
<dbReference type="Proteomes" id="UP000265618">
    <property type="component" value="Unassembled WGS sequence"/>
</dbReference>
<dbReference type="InterPro" id="IPR017981">
    <property type="entry name" value="GPCR_2-like_7TM"/>
</dbReference>
<dbReference type="SUPFAM" id="SSF56112">
    <property type="entry name" value="Protein kinase-like (PK-like)"/>
    <property type="match status" value="1"/>
</dbReference>
<evidence type="ECO:0000256" key="8">
    <source>
        <dbReference type="ARBA" id="ARBA00022989"/>
    </source>
</evidence>
<protein>
    <recommendedName>
        <fullName evidence="12">G-protein coupled receptors family 2 profile 2 domain-containing protein</fullName>
    </recommendedName>
</protein>
<feature type="compositionally biased region" description="Basic and acidic residues" evidence="10">
    <location>
        <begin position="393"/>
        <end position="408"/>
    </location>
</feature>
<keyword evidence="8 11" id="KW-1133">Transmembrane helix</keyword>
<feature type="compositionally biased region" description="Low complexity" evidence="10">
    <location>
        <begin position="50"/>
        <end position="63"/>
    </location>
</feature>
<keyword evidence="4 11" id="KW-0812">Transmembrane</keyword>
<proteinExistence type="predicted"/>
<evidence type="ECO:0000256" key="6">
    <source>
        <dbReference type="ARBA" id="ARBA00022777"/>
    </source>
</evidence>
<feature type="compositionally biased region" description="Basic and acidic residues" evidence="10">
    <location>
        <begin position="231"/>
        <end position="240"/>
    </location>
</feature>
<dbReference type="GO" id="GO:0007094">
    <property type="term" value="P:mitotic spindle assembly checkpoint signaling"/>
    <property type="evidence" value="ECO:0007669"/>
    <property type="project" value="TreeGrafter"/>
</dbReference>
<organism evidence="13 14">
    <name type="scientific">Kipferlia bialata</name>
    <dbReference type="NCBI Taxonomy" id="797122"/>
    <lineage>
        <taxon>Eukaryota</taxon>
        <taxon>Metamonada</taxon>
        <taxon>Carpediemonas-like organisms</taxon>
        <taxon>Kipferlia</taxon>
    </lineage>
</organism>
<dbReference type="GO" id="GO:0004674">
    <property type="term" value="F:protein serine/threonine kinase activity"/>
    <property type="evidence" value="ECO:0007669"/>
    <property type="project" value="UniProtKB-KW"/>
</dbReference>
<feature type="domain" description="G-protein coupled receptors family 2 profile 2" evidence="12">
    <location>
        <begin position="630"/>
        <end position="824"/>
    </location>
</feature>
<evidence type="ECO:0000256" key="10">
    <source>
        <dbReference type="SAM" id="MobiDB-lite"/>
    </source>
</evidence>
<evidence type="ECO:0000256" key="11">
    <source>
        <dbReference type="SAM" id="Phobius"/>
    </source>
</evidence>
<dbReference type="GO" id="GO:0005524">
    <property type="term" value="F:ATP binding"/>
    <property type="evidence" value="ECO:0007669"/>
    <property type="project" value="UniProtKB-KW"/>
</dbReference>
<feature type="compositionally biased region" description="Basic and acidic residues" evidence="10">
    <location>
        <begin position="481"/>
        <end position="496"/>
    </location>
</feature>
<comment type="subcellular location">
    <subcellularLocation>
        <location evidence="1">Membrane</location>
        <topology evidence="1">Multi-pass membrane protein</topology>
    </subcellularLocation>
</comment>
<dbReference type="PANTHER" id="PTHR22974:SF21">
    <property type="entry name" value="DUAL SPECIFICITY PROTEIN KINASE TTK"/>
    <property type="match status" value="1"/>
</dbReference>
<feature type="transmembrane region" description="Helical" evidence="11">
    <location>
        <begin position="715"/>
        <end position="743"/>
    </location>
</feature>
<feature type="compositionally biased region" description="Polar residues" evidence="10">
    <location>
        <begin position="191"/>
        <end position="229"/>
    </location>
</feature>
<dbReference type="GO" id="GO:0005634">
    <property type="term" value="C:nucleus"/>
    <property type="evidence" value="ECO:0007669"/>
    <property type="project" value="TreeGrafter"/>
</dbReference>
<feature type="compositionally biased region" description="Basic and acidic residues" evidence="10">
    <location>
        <begin position="258"/>
        <end position="282"/>
    </location>
</feature>
<name>A0A9K3CV06_9EUKA</name>
<sequence length="856" mass="93632">RASSNLPRATGDNPVHMPSTTTGGRPARRIGGFRRVSGVRRSAAVVAVKEEVYASSDSESSSETHGWTEDMEETQVVEAPVERSRRQGPANLPRPSSNPHKALAGLQSVKTARPSAVPKPRASAIPRPSSASRPTPSASVSRHSSATREGISVAADGPPSPQTRAPTRGLKSPTTAREISGVRARMRERSLNLSSLQETQETQQDQASAYTRSAPKTLSHGTLSVSALDSGSERERDRAGRHSSQYTKEGVPSASYSRDSRTRAEKARRLSGERESDTDSVGRLRRVSAGRSEDPASASLNRETSPIEAALADISPVVAVHPAALSRDQREREKSRRYSGERKRETERHSGRPAGRSTADISASLAQLERERESLKERRGSGERGRVRVPRRLSGDQKTEREREREATRPSGANTGHASHSVSPPRSRATAASTERAPPSPEAIKSPSHEDSASDSEGSSSCDASDEETVADCPAVAAAEQSKEVERERKEMERQRQRQLKRQRQAQASATMPHKQRDPDTFMVNGKVYSVLGAVGKGGAGKVYKVIHGQETLALKEMEIGTGTLTDLQTIQGEIAIMEKMKGRAACVPTYIRPFLSGSRARGLLPFCQCAILVSEMLTDIFWYIASWEVGCPATGAVDFAFNLTTFLLWVCLTVFTLFVMLRPKQFMFGKRPKIVLVLLAFVPSLCVTVLYWGLGFFGRSVYSMCWVSSDPEDLILWVYNFPVLCVAVIAAVMLLVDVVICYKKLRGHSDPHAQQASVAQTTAVTMAMRTFPFTACMVVFQLSFALVDVKVLGWTPPIWMINTVLYYAGFRGFITALVWAVPTYYLDVVVQRRKAKAKECENAKRLSAGLSLTTV</sequence>
<feature type="region of interest" description="Disordered" evidence="10">
    <location>
        <begin position="322"/>
        <end position="521"/>
    </location>
</feature>
<reference evidence="13 14" key="1">
    <citation type="journal article" date="2018" name="PLoS ONE">
        <title>The draft genome of Kipferlia bialata reveals reductive genome evolution in fornicate parasites.</title>
        <authorList>
            <person name="Tanifuji G."/>
            <person name="Takabayashi S."/>
            <person name="Kume K."/>
            <person name="Takagi M."/>
            <person name="Nakayama T."/>
            <person name="Kamikawa R."/>
            <person name="Inagaki Y."/>
            <person name="Hashimoto T."/>
        </authorList>
    </citation>
    <scope>NUCLEOTIDE SEQUENCE [LARGE SCALE GENOMIC DNA]</scope>
    <source>
        <strain evidence="13">NY0173</strain>
    </source>
</reference>
<evidence type="ECO:0000256" key="1">
    <source>
        <dbReference type="ARBA" id="ARBA00004141"/>
    </source>
</evidence>
<evidence type="ECO:0000259" key="12">
    <source>
        <dbReference type="PROSITE" id="PS50261"/>
    </source>
</evidence>
<comment type="caution">
    <text evidence="13">The sequence shown here is derived from an EMBL/GenBank/DDBJ whole genome shotgun (WGS) entry which is preliminary data.</text>
</comment>
<feature type="region of interest" description="Disordered" evidence="10">
    <location>
        <begin position="50"/>
        <end position="304"/>
    </location>
</feature>
<feature type="compositionally biased region" description="Polar residues" evidence="10">
    <location>
        <begin position="411"/>
        <end position="424"/>
    </location>
</feature>
<dbReference type="GO" id="GO:0004888">
    <property type="term" value="F:transmembrane signaling receptor activity"/>
    <property type="evidence" value="ECO:0007669"/>
    <property type="project" value="InterPro"/>
</dbReference>
<feature type="non-terminal residue" evidence="13">
    <location>
        <position position="1"/>
    </location>
</feature>
<keyword evidence="3" id="KW-0808">Transferase</keyword>
<dbReference type="GO" id="GO:0007166">
    <property type="term" value="P:cell surface receptor signaling pathway"/>
    <property type="evidence" value="ECO:0007669"/>
    <property type="project" value="InterPro"/>
</dbReference>
<dbReference type="PROSITE" id="PS50261">
    <property type="entry name" value="G_PROTEIN_RECEP_F2_4"/>
    <property type="match status" value="1"/>
</dbReference>
<gene>
    <name evidence="13" type="ORF">KIPB_005058</name>
</gene>